<feature type="domain" description="IDEAL" evidence="1">
    <location>
        <begin position="35"/>
        <end position="71"/>
    </location>
</feature>
<name>A0A2I0V5M4_9BACI</name>
<dbReference type="AlphaFoldDB" id="A0A2I0V5M4"/>
<gene>
    <name evidence="2" type="ORF">CRI88_04570</name>
</gene>
<reference evidence="2 3" key="1">
    <citation type="submission" date="2017-10" db="EMBL/GenBank/DDBJ databases">
        <title>Draft genome of Lysinibacillus fusiformis strain Juneja, a laboratory-derived pathogen of Drosophila melanogaster.</title>
        <authorList>
            <person name="Smith B.R."/>
            <person name="Unckless R.L."/>
        </authorList>
    </citation>
    <scope>NUCLEOTIDE SEQUENCE [LARGE SCALE GENOMIC DNA]</scope>
    <source>
        <strain evidence="2 3">Juneja</strain>
    </source>
</reference>
<proteinExistence type="predicted"/>
<organism evidence="2 3">
    <name type="scientific">Lysinibacillus fusiformis</name>
    <dbReference type="NCBI Taxonomy" id="28031"/>
    <lineage>
        <taxon>Bacteria</taxon>
        <taxon>Bacillati</taxon>
        <taxon>Bacillota</taxon>
        <taxon>Bacilli</taxon>
        <taxon>Bacillales</taxon>
        <taxon>Bacillaceae</taxon>
        <taxon>Lysinibacillus</taxon>
    </lineage>
</organism>
<protein>
    <submittedName>
        <fullName evidence="2">IDEAL domain-containing protein</fullName>
    </submittedName>
</protein>
<dbReference type="Proteomes" id="UP000234956">
    <property type="component" value="Unassembled WGS sequence"/>
</dbReference>
<dbReference type="RefSeq" id="WP_036120988.1">
    <property type="nucleotide sequence ID" value="NZ_JAZBNI010000004.1"/>
</dbReference>
<evidence type="ECO:0000313" key="2">
    <source>
        <dbReference type="EMBL" id="PKU53600.1"/>
    </source>
</evidence>
<evidence type="ECO:0000259" key="1">
    <source>
        <dbReference type="SMART" id="SM00914"/>
    </source>
</evidence>
<dbReference type="EMBL" id="PDFK01000001">
    <property type="protein sequence ID" value="PKU53600.1"/>
    <property type="molecule type" value="Genomic_DNA"/>
</dbReference>
<sequence length="82" mass="9929">MDKYYSYTDFLKAVGQSKKVDEAEKLLNEIYLDLFLNRIQRMHRQEQLMVLIDRVLDEKDENAFYQYAAELHSLQQTEDESY</sequence>
<accession>A0A2I0V5M4</accession>
<dbReference type="Gene3D" id="4.10.810.10">
    <property type="entry name" value="Virus Scaffolding Protein, Chain A"/>
    <property type="match status" value="1"/>
</dbReference>
<dbReference type="InterPro" id="IPR027393">
    <property type="entry name" value="Virus_scaffolding_prot_C"/>
</dbReference>
<dbReference type="InterPro" id="IPR014957">
    <property type="entry name" value="IDEAL_dom"/>
</dbReference>
<comment type="caution">
    <text evidence="2">The sequence shown here is derived from an EMBL/GenBank/DDBJ whole genome shotgun (WGS) entry which is preliminary data.</text>
</comment>
<dbReference type="SMART" id="SM00914">
    <property type="entry name" value="IDEAL"/>
    <property type="match status" value="1"/>
</dbReference>
<evidence type="ECO:0000313" key="3">
    <source>
        <dbReference type="Proteomes" id="UP000234956"/>
    </source>
</evidence>
<dbReference type="Pfam" id="PF08858">
    <property type="entry name" value="IDEAL"/>
    <property type="match status" value="1"/>
</dbReference>